<dbReference type="STRING" id="1198245.SAMN05444858_106274"/>
<proteinExistence type="predicted"/>
<dbReference type="OrthoDB" id="2045100at2"/>
<dbReference type="RefSeq" id="WP_076470529.1">
    <property type="nucleotide sequence ID" value="NZ_FTNF01000006.1"/>
</dbReference>
<organism evidence="2 3">
    <name type="scientific">Micromonospora avicenniae</name>
    <dbReference type="NCBI Taxonomy" id="1198245"/>
    <lineage>
        <taxon>Bacteria</taxon>
        <taxon>Bacillati</taxon>
        <taxon>Actinomycetota</taxon>
        <taxon>Actinomycetes</taxon>
        <taxon>Micromonosporales</taxon>
        <taxon>Micromonosporaceae</taxon>
        <taxon>Micromonospora</taxon>
    </lineage>
</organism>
<evidence type="ECO:0000313" key="2">
    <source>
        <dbReference type="EMBL" id="SIR12931.1"/>
    </source>
</evidence>
<dbReference type="Proteomes" id="UP000186004">
    <property type="component" value="Unassembled WGS sequence"/>
</dbReference>
<dbReference type="AlphaFoldDB" id="A0A1N6YEJ0"/>
<dbReference type="EMBL" id="FTNF01000006">
    <property type="protein sequence ID" value="SIR12931.1"/>
    <property type="molecule type" value="Genomic_DNA"/>
</dbReference>
<gene>
    <name evidence="2" type="ORF">SAMN05444858_106274</name>
</gene>
<keyword evidence="3" id="KW-1185">Reference proteome</keyword>
<evidence type="ECO:0000256" key="1">
    <source>
        <dbReference type="SAM" id="MobiDB-lite"/>
    </source>
</evidence>
<sequence>MSAEDLGRVPVDSGRLLVVDPCHLPPELVARLTRPNEHGTTLAAIVGTPHGDGWYPVVGEPGALAILDPHHDYDSEPEDGDGGWKAATLPEGGAE</sequence>
<feature type="region of interest" description="Disordered" evidence="1">
    <location>
        <begin position="67"/>
        <end position="95"/>
    </location>
</feature>
<evidence type="ECO:0000313" key="3">
    <source>
        <dbReference type="Proteomes" id="UP000186004"/>
    </source>
</evidence>
<accession>A0A1N6YEJ0</accession>
<reference evidence="2 3" key="1">
    <citation type="submission" date="2017-01" db="EMBL/GenBank/DDBJ databases">
        <authorList>
            <person name="Mah S.A."/>
            <person name="Swanson W.J."/>
            <person name="Moy G.W."/>
            <person name="Vacquier V.D."/>
        </authorList>
    </citation>
    <scope>NUCLEOTIDE SEQUENCE [LARGE SCALE GENOMIC DNA]</scope>
    <source>
        <strain evidence="2 3">DSM 45758</strain>
    </source>
</reference>
<protein>
    <submittedName>
        <fullName evidence="2">Uncharacterized protein</fullName>
    </submittedName>
</protein>
<name>A0A1N6YEJ0_9ACTN</name>